<protein>
    <submittedName>
        <fullName evidence="3">CpaF family protein</fullName>
    </submittedName>
</protein>
<evidence type="ECO:0000313" key="4">
    <source>
        <dbReference type="Proteomes" id="UP000480410"/>
    </source>
</evidence>
<dbReference type="Gene3D" id="3.40.50.300">
    <property type="entry name" value="P-loop containing nucleotide triphosphate hydrolases"/>
    <property type="match status" value="1"/>
</dbReference>
<comment type="similarity">
    <text evidence="1">Belongs to the GSP E family.</text>
</comment>
<dbReference type="Pfam" id="PF00437">
    <property type="entry name" value="T2SSE"/>
    <property type="match status" value="1"/>
</dbReference>
<dbReference type="CDD" id="cd01130">
    <property type="entry name" value="VirB11-like_ATPase"/>
    <property type="match status" value="1"/>
</dbReference>
<dbReference type="InterPro" id="IPR027417">
    <property type="entry name" value="P-loop_NTPase"/>
</dbReference>
<dbReference type="PANTHER" id="PTHR30486">
    <property type="entry name" value="TWITCHING MOTILITY PROTEIN PILT"/>
    <property type="match status" value="1"/>
</dbReference>
<gene>
    <name evidence="3" type="ORF">G3435_26200</name>
</gene>
<organism evidence="3 4">
    <name type="scientific">Pseudomonas brassicae</name>
    <dbReference type="NCBI Taxonomy" id="2708063"/>
    <lineage>
        <taxon>Bacteria</taxon>
        <taxon>Pseudomonadati</taxon>
        <taxon>Pseudomonadota</taxon>
        <taxon>Gammaproteobacteria</taxon>
        <taxon>Pseudomonadales</taxon>
        <taxon>Pseudomonadaceae</taxon>
        <taxon>Pseudomonas</taxon>
    </lineage>
</organism>
<accession>A0A6M0D2G9</accession>
<sequence>GTGAGKTTLLNALSQNISDEDRVITIEDAAELQLQQQHVVRLETRPVSAEGTGKVDQRDLVRNALRMRPDRIILGEVRGGESFDMLQAMNTGHDGSLCTVHSNTPRDAIMRMENMVMMASMQLPLEAIRRQIASAVNLIVQVERMRDGGRRIVSITEVCGMENDVIQTQELFGFTTTSVDADGRLLGQFNASGQRPLFYTSHAHLFGGYAG</sequence>
<evidence type="ECO:0000313" key="3">
    <source>
        <dbReference type="EMBL" id="NER62484.1"/>
    </source>
</evidence>
<dbReference type="InterPro" id="IPR050921">
    <property type="entry name" value="T4SS_GSP_E_ATPase"/>
</dbReference>
<dbReference type="InterPro" id="IPR001482">
    <property type="entry name" value="T2SS/T4SS_dom"/>
</dbReference>
<reference evidence="3 4" key="1">
    <citation type="submission" date="2020-02" db="EMBL/GenBank/DDBJ databases">
        <title>Broccoli isolated Pseudomonas sp.</title>
        <authorList>
            <person name="Fujikawa T."/>
            <person name="Sawada H."/>
        </authorList>
    </citation>
    <scope>NUCLEOTIDE SEQUENCE [LARGE SCALE GENOMIC DNA]</scope>
    <source>
        <strain evidence="3 4">MAFF212428</strain>
    </source>
</reference>
<feature type="non-terminal residue" evidence="3">
    <location>
        <position position="1"/>
    </location>
</feature>
<dbReference type="EMBL" id="JAAHBV010000855">
    <property type="protein sequence ID" value="NER62484.1"/>
    <property type="molecule type" value="Genomic_DNA"/>
</dbReference>
<dbReference type="AlphaFoldDB" id="A0A6M0D2G9"/>
<dbReference type="GO" id="GO:0016887">
    <property type="term" value="F:ATP hydrolysis activity"/>
    <property type="evidence" value="ECO:0007669"/>
    <property type="project" value="InterPro"/>
</dbReference>
<evidence type="ECO:0000256" key="1">
    <source>
        <dbReference type="ARBA" id="ARBA00006611"/>
    </source>
</evidence>
<dbReference type="SUPFAM" id="SSF52540">
    <property type="entry name" value="P-loop containing nucleoside triphosphate hydrolases"/>
    <property type="match status" value="1"/>
</dbReference>
<dbReference type="Proteomes" id="UP000480410">
    <property type="component" value="Unassembled WGS sequence"/>
</dbReference>
<feature type="domain" description="Bacterial type II secretion system protein E" evidence="2">
    <location>
        <begin position="1"/>
        <end position="141"/>
    </location>
</feature>
<comment type="caution">
    <text evidence="3">The sequence shown here is derived from an EMBL/GenBank/DDBJ whole genome shotgun (WGS) entry which is preliminary data.</text>
</comment>
<name>A0A6M0D2G9_9PSED</name>
<evidence type="ECO:0000259" key="2">
    <source>
        <dbReference type="Pfam" id="PF00437"/>
    </source>
</evidence>
<dbReference type="PANTHER" id="PTHR30486:SF6">
    <property type="entry name" value="TYPE IV PILUS RETRACTATION ATPASE PILT"/>
    <property type="match status" value="1"/>
</dbReference>
<proteinExistence type="inferred from homology"/>